<dbReference type="GO" id="GO:0006310">
    <property type="term" value="P:DNA recombination"/>
    <property type="evidence" value="ECO:0007669"/>
    <property type="project" value="UniProtKB-UniRule"/>
</dbReference>
<dbReference type="InterPro" id="IPR027784">
    <property type="entry name" value="Slx4_ascomycetes"/>
</dbReference>
<evidence type="ECO:0000313" key="12">
    <source>
        <dbReference type="Proteomes" id="UP000285405"/>
    </source>
</evidence>
<feature type="region of interest" description="Disordered" evidence="10">
    <location>
        <begin position="141"/>
        <end position="221"/>
    </location>
</feature>
<dbReference type="AlphaFoldDB" id="A0A420HII6"/>
<feature type="compositionally biased region" description="Polar residues" evidence="10">
    <location>
        <begin position="267"/>
        <end position="283"/>
    </location>
</feature>
<dbReference type="CDD" id="cd22999">
    <property type="entry name" value="SAP_SLX4"/>
    <property type="match status" value="1"/>
</dbReference>
<evidence type="ECO:0000256" key="6">
    <source>
        <dbReference type="ARBA" id="ARBA00023204"/>
    </source>
</evidence>
<keyword evidence="4 9" id="KW-0227">DNA damage</keyword>
<feature type="compositionally biased region" description="Polar residues" evidence="10">
    <location>
        <begin position="370"/>
        <end position="380"/>
    </location>
</feature>
<feature type="compositionally biased region" description="Basic residues" evidence="10">
    <location>
        <begin position="670"/>
        <end position="688"/>
    </location>
</feature>
<comment type="similarity">
    <text evidence="2 9">Belongs to the SLX4 family.</text>
</comment>
<organism evidence="11 12">
    <name type="scientific">Golovinomyces cichoracearum</name>
    <dbReference type="NCBI Taxonomy" id="62708"/>
    <lineage>
        <taxon>Eukaryota</taxon>
        <taxon>Fungi</taxon>
        <taxon>Dikarya</taxon>
        <taxon>Ascomycota</taxon>
        <taxon>Pezizomycotina</taxon>
        <taxon>Leotiomycetes</taxon>
        <taxon>Erysiphales</taxon>
        <taxon>Erysiphaceae</taxon>
        <taxon>Golovinomyces</taxon>
    </lineage>
</organism>
<keyword evidence="11" id="KW-0378">Hydrolase</keyword>
<feature type="compositionally biased region" description="Polar residues" evidence="10">
    <location>
        <begin position="590"/>
        <end position="607"/>
    </location>
</feature>
<comment type="subunit">
    <text evidence="9">Forms a heterodimer with SLX1.</text>
</comment>
<dbReference type="Proteomes" id="UP000285405">
    <property type="component" value="Unassembled WGS sequence"/>
</dbReference>
<comment type="PTM">
    <text evidence="9">Phosphorylated in response to DNA damage.</text>
</comment>
<keyword evidence="11" id="KW-0540">Nuclease</keyword>
<gene>
    <name evidence="9" type="primary">SLX4</name>
    <name evidence="11" type="ORF">GcC1_191027</name>
</gene>
<feature type="region of interest" description="Disordered" evidence="10">
    <location>
        <begin position="659"/>
        <end position="744"/>
    </location>
</feature>
<evidence type="ECO:0000256" key="9">
    <source>
        <dbReference type="HAMAP-Rule" id="MF_03110"/>
    </source>
</evidence>
<evidence type="ECO:0000256" key="1">
    <source>
        <dbReference type="ARBA" id="ARBA00004123"/>
    </source>
</evidence>
<keyword evidence="11" id="KW-0255">Endonuclease</keyword>
<feature type="compositionally biased region" description="Polar residues" evidence="10">
    <location>
        <begin position="706"/>
        <end position="715"/>
    </location>
</feature>
<dbReference type="InterPro" id="IPR018574">
    <property type="entry name" value="Structure-sp_endonuc_su_Slx4"/>
</dbReference>
<feature type="region of interest" description="Disordered" evidence="10">
    <location>
        <begin position="310"/>
        <end position="424"/>
    </location>
</feature>
<evidence type="ECO:0000256" key="10">
    <source>
        <dbReference type="SAM" id="MobiDB-lite"/>
    </source>
</evidence>
<feature type="compositionally biased region" description="Basic residues" evidence="10">
    <location>
        <begin position="718"/>
        <end position="732"/>
    </location>
</feature>
<comment type="subcellular location">
    <subcellularLocation>
        <location evidence="1 9">Nucleus</location>
    </subcellularLocation>
</comment>
<comment type="function">
    <text evidence="9">Regulatory subunit of the SLX1-SLX4 structure-specific endonuclease that resolves DNA secondary structures generated during DNA repair and recombination. Has endonuclease activity towards branched DNA substrates, introducing single-strand cuts in duplex DNA close to junctions with ss-DNA.</text>
</comment>
<evidence type="ECO:0000256" key="8">
    <source>
        <dbReference type="ARBA" id="ARBA00029496"/>
    </source>
</evidence>
<feature type="compositionally biased region" description="Low complexity" evidence="10">
    <location>
        <begin position="388"/>
        <end position="402"/>
    </location>
</feature>
<evidence type="ECO:0000256" key="2">
    <source>
        <dbReference type="ARBA" id="ARBA00006661"/>
    </source>
</evidence>
<keyword evidence="5 9" id="KW-0233">DNA recombination</keyword>
<dbReference type="HAMAP" id="MF_03110">
    <property type="entry name" value="Endonuc_su_Slx4"/>
    <property type="match status" value="1"/>
</dbReference>
<keyword evidence="3 9" id="KW-0597">Phosphoprotein</keyword>
<feature type="region of interest" description="Disordered" evidence="10">
    <location>
        <begin position="581"/>
        <end position="607"/>
    </location>
</feature>
<dbReference type="GO" id="GO:0006260">
    <property type="term" value="P:DNA replication"/>
    <property type="evidence" value="ECO:0007669"/>
    <property type="project" value="InterPro"/>
</dbReference>
<comment type="caution">
    <text evidence="11">The sequence shown here is derived from an EMBL/GenBank/DDBJ whole genome shotgun (WGS) entry which is preliminary data.</text>
</comment>
<feature type="compositionally biased region" description="Basic residues" evidence="10">
    <location>
        <begin position="340"/>
        <end position="353"/>
    </location>
</feature>
<dbReference type="GO" id="GO:0017108">
    <property type="term" value="F:5'-flap endonuclease activity"/>
    <property type="evidence" value="ECO:0007669"/>
    <property type="project" value="InterPro"/>
</dbReference>
<keyword evidence="7 9" id="KW-0539">Nucleus</keyword>
<dbReference type="Pfam" id="PF09494">
    <property type="entry name" value="Slx4"/>
    <property type="match status" value="1"/>
</dbReference>
<feature type="compositionally biased region" description="Low complexity" evidence="10">
    <location>
        <begin position="733"/>
        <end position="744"/>
    </location>
</feature>
<dbReference type="GO" id="GO:0006281">
    <property type="term" value="P:DNA repair"/>
    <property type="evidence" value="ECO:0007669"/>
    <property type="project" value="UniProtKB-UniRule"/>
</dbReference>
<evidence type="ECO:0000256" key="4">
    <source>
        <dbReference type="ARBA" id="ARBA00022763"/>
    </source>
</evidence>
<proteinExistence type="inferred from homology"/>
<reference evidence="11 12" key="1">
    <citation type="journal article" date="2018" name="BMC Genomics">
        <title>Comparative genome analyses reveal sequence features reflecting distinct modes of host-adaptation between dicot and monocot powdery mildew.</title>
        <authorList>
            <person name="Wu Y."/>
            <person name="Ma X."/>
            <person name="Pan Z."/>
            <person name="Kale S.D."/>
            <person name="Song Y."/>
            <person name="King H."/>
            <person name="Zhang Q."/>
            <person name="Presley C."/>
            <person name="Deng X."/>
            <person name="Wei C.I."/>
            <person name="Xiao S."/>
        </authorList>
    </citation>
    <scope>NUCLEOTIDE SEQUENCE [LARGE SCALE GENOMIC DNA]</scope>
    <source>
        <strain evidence="11">UCSC1</strain>
    </source>
</reference>
<sequence length="840" mass="93667">MAPDRTYLISSSPSKPFKIYNLSSSPAPSLNENVIYSPNTTLKDAKALPSPRYTSAFSSFTATFSRSEDSIQVSVADLDQSFKRKVADIVGKNNVSVDKCTKTKRTPTKKSLKGRENIKKCAHEENSTKLCLKVEDNCISERDDERGSSEDGIILVEKPSKTRRSKSRKPQEVGAASNPKARKKVEDRDGSKPSSGRKKDGLKNDNSRQSQLLKGKVTKPYVSSILPSKPVQFSDLSNDLFQNPCHESEVSVIKRRRAWTPPKENDSSSSQFPVIGSNYSVSPDNLAAPEENKEKLAGLLEDFVYTHITKSPRKKETQVKSISKRKLIELVKTNTPTSGRAKKKEKAPSKKARTLTELSTSIYTEDENIQTKSPKKSSQPAVVEKTKTSISKTSRTPNSSNKPPKRKSKDNQTPKTSLLSPESALREVSKQDFVFGTSSQLAREDSPGFLKDLHEAMQASNQLKDPFFSSPVLSSIKKAKNPKQNLWNAASRSSDGRLLNDELVVITASPSTSEKTDSLSFLSKDPFIDIDDKPLAEVIANIDHPSSINSDGLSSLEEQKIKPFDFSPKCAHTEEKECSLNITKRKPRQSDNLASSTEPIEQRPNFESFTNAQLAKEISKYHFKPVKKREEMISLLQQCWEGKQRMKLGSLDTNTKIIPTIEPADGVKPKDRKVRSPTRSKKNTRKVSPRSLSPKLVTCHSEISDTESNSSMLLTSRSPKRSQKKSPYKSKKSPPSLSARSSSIELSPASSSRLLFSHITQAIKNTSPSKEAKNPNWNEKILLYDPIVLEDLTVWLNTGALQKTNWDGEVEPKVVKKWCDSRSICCLWRENLKGGARDRY</sequence>
<evidence type="ECO:0000256" key="3">
    <source>
        <dbReference type="ARBA" id="ARBA00022553"/>
    </source>
</evidence>
<keyword evidence="6 9" id="KW-0234">DNA repair</keyword>
<dbReference type="EMBL" id="MCBR01019138">
    <property type="protein sequence ID" value="RKF57198.1"/>
    <property type="molecule type" value="Genomic_DNA"/>
</dbReference>
<feature type="compositionally biased region" description="Basic and acidic residues" evidence="10">
    <location>
        <begin position="184"/>
        <end position="206"/>
    </location>
</feature>
<feature type="region of interest" description="Disordered" evidence="10">
    <location>
        <begin position="256"/>
        <end position="286"/>
    </location>
</feature>
<accession>A0A420HII6</accession>
<evidence type="ECO:0000256" key="7">
    <source>
        <dbReference type="ARBA" id="ARBA00023242"/>
    </source>
</evidence>
<protein>
    <recommendedName>
        <fullName evidence="8 9">Structure-specific endonuclease subunit SLX4</fullName>
    </recommendedName>
</protein>
<name>A0A420HII6_9PEZI</name>
<dbReference type="OrthoDB" id="5349119at2759"/>
<dbReference type="GO" id="GO:0033557">
    <property type="term" value="C:Slx1-Slx4 complex"/>
    <property type="evidence" value="ECO:0007669"/>
    <property type="project" value="UniProtKB-UniRule"/>
</dbReference>
<evidence type="ECO:0000256" key="5">
    <source>
        <dbReference type="ARBA" id="ARBA00023172"/>
    </source>
</evidence>
<evidence type="ECO:0000313" key="11">
    <source>
        <dbReference type="EMBL" id="RKF57198.1"/>
    </source>
</evidence>